<proteinExistence type="predicted"/>
<dbReference type="Proteomes" id="UP001370758">
    <property type="component" value="Unassembled WGS sequence"/>
</dbReference>
<reference evidence="2 3" key="1">
    <citation type="submission" date="2023-08" db="EMBL/GenBank/DDBJ databases">
        <authorList>
            <person name="Palmer J.M."/>
        </authorList>
    </citation>
    <scope>NUCLEOTIDE SEQUENCE [LARGE SCALE GENOMIC DNA]</scope>
    <source>
        <strain evidence="2 3">TWF481</strain>
    </source>
</reference>
<keyword evidence="3" id="KW-1185">Reference proteome</keyword>
<dbReference type="Gene3D" id="1.10.510.10">
    <property type="entry name" value="Transferase(Phosphotransferase) domain 1"/>
    <property type="match status" value="1"/>
</dbReference>
<evidence type="ECO:0000259" key="1">
    <source>
        <dbReference type="PROSITE" id="PS50011"/>
    </source>
</evidence>
<dbReference type="GO" id="GO:0004672">
    <property type="term" value="F:protein kinase activity"/>
    <property type="evidence" value="ECO:0007669"/>
    <property type="project" value="InterPro"/>
</dbReference>
<gene>
    <name evidence="2" type="ORF">TWF481_004903</name>
</gene>
<dbReference type="SUPFAM" id="SSF56112">
    <property type="entry name" value="Protein kinase-like (PK-like)"/>
    <property type="match status" value="1"/>
</dbReference>
<comment type="caution">
    <text evidence="2">The sequence shown here is derived from an EMBL/GenBank/DDBJ whole genome shotgun (WGS) entry which is preliminary data.</text>
</comment>
<dbReference type="EMBL" id="JAVHJL010000002">
    <property type="protein sequence ID" value="KAK6510190.1"/>
    <property type="molecule type" value="Genomic_DNA"/>
</dbReference>
<evidence type="ECO:0000313" key="2">
    <source>
        <dbReference type="EMBL" id="KAK6510190.1"/>
    </source>
</evidence>
<evidence type="ECO:0000313" key="3">
    <source>
        <dbReference type="Proteomes" id="UP001370758"/>
    </source>
</evidence>
<dbReference type="InterPro" id="IPR011009">
    <property type="entry name" value="Kinase-like_dom_sf"/>
</dbReference>
<name>A0AAV9WMS9_9PEZI</name>
<accession>A0AAV9WMS9</accession>
<dbReference type="PROSITE" id="PS50011">
    <property type="entry name" value="PROTEIN_KINASE_DOM"/>
    <property type="match status" value="1"/>
</dbReference>
<sequence length="340" mass="37909">MSTTPDEEQYPWIVLVAIHTGWGEAADIEFDYNDKRISVYLVSTDKFGSMSKGHHGVLAEDQLINKLTDALNSGHVDDEVAYEVITAITDVGKEFFATIPPPATSSEQRILHELLYPETFYLSFKTVDGKPTVTQVDAPEQTWNANLDFQVDNDIPLYSSQEIPVAKVLLGHGNIARVVIGGQTMLCKAQETGLERTSLKREISTLQTIHNSGSESIRVPKLLGYIKHALDGRIIGFVREWIPSSSFGENLRDIKVAEVTRELREKWATQIRQTIDELHKIGVFWGCGKPSNIFIDDHNDLWLIGFGGGSIEGWGDEESTGTLAGDKRALEKILNRLEVE</sequence>
<feature type="domain" description="Protein kinase" evidence="1">
    <location>
        <begin position="164"/>
        <end position="340"/>
    </location>
</feature>
<dbReference type="GO" id="GO:0005524">
    <property type="term" value="F:ATP binding"/>
    <property type="evidence" value="ECO:0007669"/>
    <property type="project" value="InterPro"/>
</dbReference>
<organism evidence="2 3">
    <name type="scientific">Arthrobotrys musiformis</name>
    <dbReference type="NCBI Taxonomy" id="47236"/>
    <lineage>
        <taxon>Eukaryota</taxon>
        <taxon>Fungi</taxon>
        <taxon>Dikarya</taxon>
        <taxon>Ascomycota</taxon>
        <taxon>Pezizomycotina</taxon>
        <taxon>Orbiliomycetes</taxon>
        <taxon>Orbiliales</taxon>
        <taxon>Orbiliaceae</taxon>
        <taxon>Arthrobotrys</taxon>
    </lineage>
</organism>
<dbReference type="AlphaFoldDB" id="A0AAV9WMS9"/>
<dbReference type="InterPro" id="IPR000719">
    <property type="entry name" value="Prot_kinase_dom"/>
</dbReference>
<protein>
    <recommendedName>
        <fullName evidence="1">Protein kinase domain-containing protein</fullName>
    </recommendedName>
</protein>